<dbReference type="Pfam" id="PF00596">
    <property type="entry name" value="Aldolase_II"/>
    <property type="match status" value="1"/>
</dbReference>
<organism evidence="3 4">
    <name type="scientific">Alternaria atra</name>
    <dbReference type="NCBI Taxonomy" id="119953"/>
    <lineage>
        <taxon>Eukaryota</taxon>
        <taxon>Fungi</taxon>
        <taxon>Dikarya</taxon>
        <taxon>Ascomycota</taxon>
        <taxon>Pezizomycotina</taxon>
        <taxon>Dothideomycetes</taxon>
        <taxon>Pleosporomycetidae</taxon>
        <taxon>Pleosporales</taxon>
        <taxon>Pleosporineae</taxon>
        <taxon>Pleosporaceae</taxon>
        <taxon>Alternaria</taxon>
        <taxon>Alternaria sect. Ulocladioides</taxon>
    </lineage>
</organism>
<dbReference type="GeneID" id="67020417"/>
<sequence length="1026" mass="111213">MSPPSATEPQAGDESKPNTVAPNEPGLNQRDGKIEMLKFPKPPKFDDPYKERAYLKGRLAAAFRIFGKYGFDEGVAGHITLRDPVDPTTFWVNPFGVAFSLIKSSDLILVNAKGEVIDGGECRLLNTAAYMIHHAVHDARPDVIAAAHSHSIYGRTFCALGRKLETITQDSCAFHNDHVIYESFNGVVLAEEEGKNIAKCLGDKKAALLQNHGLLTVGKSVEEAVFWFISMEKCCQSQLMADAAAAGRGGETVKITEEDAVYTHKTIGSTLAGWFSAKPLFDVIHKETNGDYLEHGARLDAADKSWHLTSPTPYDPPLTYGGWSQAKALGQRIAALLHERDIQQAEDAENATSNDPAHLDLSKLTISKEGKAHEDGLRLPKKKERKKRKIVIHSSPFLRCVQTSTAVAAGISQFHSPTTPQLNVPTPPSKDDNGSLASSTPKAPRTKSTSSQPRTFEPLADPNLAILPRPHKGPERILLRIDAFLGEWLSPEYYADITAPPNSTMMVAGAKADLLRRGDYIQEQPNPNSSKGNFPGGWMGNKAAVNNTPSAGQGTGKAMGSLAQFAPLRERSSSYAGPLGLERTPSKEATAPLAMPMQTPKPTAVPNRVYEPPHPSYSVSPADPIPRGYVAHAQEACVKVDFQWDSMRPPQNWGDGGEYGDEWSTMHKRFRRGLAGMMEWYRAHGTAPPKDQFPGFMFKEPLRLTPPPVSHAKSDPFPNFSDDPTADDDEELVLVLITHGAGCNALLGAMTNQPVLMDIGLASLSMAVRRDEPKKTSAPTTIHQRRLSVADPGMSDTYDMKLSASVDHLRPGVDPSKLLSAQPQTQSPAITASPSLEYRRRFTGSSTASSPLDSPFTLGEPHRNSLSSLGSMRRTMSSGSSSRFIQSATSGTASPAGGLWSGTSTPTTEADMVLNFSTQQPQPKTAPTASKPKNNSIAHMDGASDTSNRLTRLDSKEEREVGDKSTPLVSAQIRKQSAPTASGGLWGAKVAPKTNNGLWGPPKLDDVYEHRSGPKRRWTVTEREEA</sequence>
<proteinExistence type="predicted"/>
<feature type="compositionally biased region" description="Low complexity" evidence="1">
    <location>
        <begin position="865"/>
        <end position="882"/>
    </location>
</feature>
<dbReference type="GO" id="GO:0005856">
    <property type="term" value="C:cytoskeleton"/>
    <property type="evidence" value="ECO:0007669"/>
    <property type="project" value="TreeGrafter"/>
</dbReference>
<dbReference type="EMBL" id="CAJRGZ010000015">
    <property type="protein sequence ID" value="CAG5141014.1"/>
    <property type="molecule type" value="Genomic_DNA"/>
</dbReference>
<dbReference type="InterPro" id="IPR001303">
    <property type="entry name" value="Aldolase_II/adducin_N"/>
</dbReference>
<feature type="compositionally biased region" description="Polar residues" evidence="1">
    <location>
        <begin position="915"/>
        <end position="937"/>
    </location>
</feature>
<name>A0A8J2HUH1_9PLEO</name>
<dbReference type="SMART" id="SM01007">
    <property type="entry name" value="Aldolase_II"/>
    <property type="match status" value="1"/>
</dbReference>
<dbReference type="AlphaFoldDB" id="A0A8J2HUH1"/>
<reference evidence="3" key="1">
    <citation type="submission" date="2021-05" db="EMBL/GenBank/DDBJ databases">
        <authorList>
            <person name="Stam R."/>
        </authorList>
    </citation>
    <scope>NUCLEOTIDE SEQUENCE</scope>
    <source>
        <strain evidence="3">CS162</strain>
    </source>
</reference>
<evidence type="ECO:0000313" key="3">
    <source>
        <dbReference type="EMBL" id="CAG5141014.1"/>
    </source>
</evidence>
<feature type="compositionally biased region" description="Basic residues" evidence="1">
    <location>
        <begin position="379"/>
        <end position="388"/>
    </location>
</feature>
<feature type="compositionally biased region" description="Polar residues" evidence="1">
    <location>
        <begin position="967"/>
        <end position="980"/>
    </location>
</feature>
<feature type="region of interest" description="Disordered" evidence="1">
    <location>
        <begin position="813"/>
        <end position="1026"/>
    </location>
</feature>
<feature type="compositionally biased region" description="Polar residues" evidence="1">
    <location>
        <begin position="435"/>
        <end position="454"/>
    </location>
</feature>
<dbReference type="OrthoDB" id="3898179at2759"/>
<dbReference type="Gene3D" id="3.40.50.1240">
    <property type="entry name" value="Phosphoglycerate mutase-like"/>
    <property type="match status" value="2"/>
</dbReference>
<dbReference type="GO" id="GO:0051015">
    <property type="term" value="F:actin filament binding"/>
    <property type="evidence" value="ECO:0007669"/>
    <property type="project" value="TreeGrafter"/>
</dbReference>
<feature type="compositionally biased region" description="Basic and acidic residues" evidence="1">
    <location>
        <begin position="363"/>
        <end position="378"/>
    </location>
</feature>
<dbReference type="SUPFAM" id="SSF53254">
    <property type="entry name" value="Phosphoglycerate mutase-like"/>
    <property type="match status" value="1"/>
</dbReference>
<dbReference type="FunFam" id="3.40.225.10:FF:000009">
    <property type="entry name" value="Class II aldolase/adducin N-terminal"/>
    <property type="match status" value="1"/>
</dbReference>
<comment type="caution">
    <text evidence="3">The sequence shown here is derived from an EMBL/GenBank/DDBJ whole genome shotgun (WGS) entry which is preliminary data.</text>
</comment>
<feature type="region of interest" description="Disordered" evidence="1">
    <location>
        <begin position="1"/>
        <end position="34"/>
    </location>
</feature>
<keyword evidence="4" id="KW-1185">Reference proteome</keyword>
<evidence type="ECO:0000256" key="1">
    <source>
        <dbReference type="SAM" id="MobiDB-lite"/>
    </source>
</evidence>
<dbReference type="SUPFAM" id="SSF53639">
    <property type="entry name" value="AraD/HMP-PK domain-like"/>
    <property type="match status" value="1"/>
</dbReference>
<feature type="compositionally biased region" description="Polar residues" evidence="1">
    <location>
        <begin position="883"/>
        <end position="893"/>
    </location>
</feature>
<dbReference type="Proteomes" id="UP000676310">
    <property type="component" value="Unassembled WGS sequence"/>
</dbReference>
<evidence type="ECO:0000313" key="4">
    <source>
        <dbReference type="Proteomes" id="UP000676310"/>
    </source>
</evidence>
<gene>
    <name evidence="3" type="ORF">ALTATR162_LOCUS832</name>
</gene>
<dbReference type="NCBIfam" id="NF004855">
    <property type="entry name" value="PRK06208.1"/>
    <property type="match status" value="1"/>
</dbReference>
<protein>
    <recommendedName>
        <fullName evidence="2">Class II aldolase/adducin N-terminal domain-containing protein</fullName>
    </recommendedName>
</protein>
<feature type="domain" description="Class II aldolase/adducin N-terminal" evidence="2">
    <location>
        <begin position="57"/>
        <end position="239"/>
    </location>
</feature>
<dbReference type="Gene3D" id="3.40.225.10">
    <property type="entry name" value="Class II aldolase/adducin N-terminal domain"/>
    <property type="match status" value="1"/>
</dbReference>
<evidence type="ECO:0000259" key="2">
    <source>
        <dbReference type="SMART" id="SM01007"/>
    </source>
</evidence>
<dbReference type="InterPro" id="IPR051017">
    <property type="entry name" value="Aldolase-II_Adducin_sf"/>
</dbReference>
<dbReference type="PANTHER" id="PTHR10672:SF41">
    <property type="entry name" value="CLASS II ALDOLASE_ADDUCIN DOMAIN PROTEIN (AFU_ORTHOLOGUE AFUA_3G01330)"/>
    <property type="match status" value="1"/>
</dbReference>
<feature type="compositionally biased region" description="Basic and acidic residues" evidence="1">
    <location>
        <begin position="1003"/>
        <end position="1012"/>
    </location>
</feature>
<feature type="compositionally biased region" description="Polar residues" evidence="1">
    <location>
        <begin position="843"/>
        <end position="852"/>
    </location>
</feature>
<dbReference type="PANTHER" id="PTHR10672">
    <property type="entry name" value="ADDUCIN"/>
    <property type="match status" value="1"/>
</dbReference>
<accession>A0A8J2HUH1</accession>
<feature type="region of interest" description="Disordered" evidence="1">
    <location>
        <begin position="416"/>
        <end position="468"/>
    </location>
</feature>
<dbReference type="InterPro" id="IPR029033">
    <property type="entry name" value="His_PPase_superfam"/>
</dbReference>
<feature type="region of interest" description="Disordered" evidence="1">
    <location>
        <begin position="363"/>
        <end position="388"/>
    </location>
</feature>
<dbReference type="InterPro" id="IPR036409">
    <property type="entry name" value="Aldolase_II/adducin_N_sf"/>
</dbReference>
<feature type="compositionally biased region" description="Polar residues" evidence="1">
    <location>
        <begin position="819"/>
        <end position="834"/>
    </location>
</feature>
<dbReference type="RefSeq" id="XP_043164361.1">
    <property type="nucleotide sequence ID" value="XM_043308426.1"/>
</dbReference>
<feature type="compositionally biased region" description="Basic and acidic residues" evidence="1">
    <location>
        <begin position="951"/>
        <end position="963"/>
    </location>
</feature>